<protein>
    <submittedName>
        <fullName evidence="2">ATP-grasp superfamily ATP-dependent carboligase</fullName>
    </submittedName>
</protein>
<comment type="caution">
    <text evidence="2">The sequence shown here is derived from an EMBL/GenBank/DDBJ whole genome shotgun (WGS) entry which is preliminary data.</text>
</comment>
<organism evidence="2 3">
    <name type="scientific">Paraburkholderia graminis</name>
    <dbReference type="NCBI Taxonomy" id="60548"/>
    <lineage>
        <taxon>Bacteria</taxon>
        <taxon>Pseudomonadati</taxon>
        <taxon>Pseudomonadota</taxon>
        <taxon>Betaproteobacteria</taxon>
        <taxon>Burkholderiales</taxon>
        <taxon>Burkholderiaceae</taxon>
        <taxon>Paraburkholderia</taxon>
    </lineage>
</organism>
<dbReference type="Proteomes" id="UP001245184">
    <property type="component" value="Unassembled WGS sequence"/>
</dbReference>
<dbReference type="PIRSF" id="PIRSF016817">
    <property type="entry name" value="UCP016817_carboligase"/>
    <property type="match status" value="1"/>
</dbReference>
<evidence type="ECO:0000313" key="3">
    <source>
        <dbReference type="Proteomes" id="UP001245184"/>
    </source>
</evidence>
<accession>A0ABD5CLR4</accession>
<reference evidence="2 3" key="1">
    <citation type="submission" date="2023-08" db="EMBL/GenBank/DDBJ databases">
        <title>Genome sequencing of plant associated microbes to promote plant fitness in Sorghum bicolor and Oryza sativa.</title>
        <authorList>
            <person name="Coleman-Derr D."/>
        </authorList>
    </citation>
    <scope>NUCLEOTIDE SEQUENCE [LARGE SCALE GENOMIC DNA]</scope>
    <source>
        <strain evidence="2 3">SLBN-33</strain>
    </source>
</reference>
<dbReference type="SUPFAM" id="SSF56059">
    <property type="entry name" value="Glutathione synthetase ATP-binding domain-like"/>
    <property type="match status" value="1"/>
</dbReference>
<dbReference type="InterPro" id="IPR016677">
    <property type="entry name" value="UCP016817_carboligase"/>
</dbReference>
<dbReference type="RefSeq" id="WP_029965963.1">
    <property type="nucleotide sequence ID" value="NZ_ATXV01000001.1"/>
</dbReference>
<dbReference type="Pfam" id="PF02655">
    <property type="entry name" value="ATP-grasp_3"/>
    <property type="match status" value="1"/>
</dbReference>
<sequence length="409" mass="44011">MTARTSSARAPFVAVAGLSARMLAQSAARAGLRVVALDIFGDRDTREASELWFDIGGGPLSIDVARLTDALARSARLPGLIGWIDGSGLEPFIAQLCSTPGLPRFIGNPVDASAQVRDPRRFFALLDELEIPHPQIAFTRPREAYGWLMKRADGCGGTHVEPLAAVAARDPLAHDTPPQAYFQRQSRGRPMSALFVAARGSARVIGFAQQLTCRMGTLPFVHAGSIGPIGLPPAVEMRVRAAIAALCARVGLVGINSCDFLLDGESFEVLEINTRPSSTMTLYETASPEAWPRGLLTCHIDACRLGRLPAEPARAACCAGQQVLFAPHPFSASEAFSDACLRDPRCRDVPMPGTRLEAGQPVCTLLVRAASVDVVRHALDAQHTLVLERIEICHEPFHEPDRAILHCHT</sequence>
<dbReference type="Gene3D" id="3.30.470.20">
    <property type="entry name" value="ATP-grasp fold, B domain"/>
    <property type="match status" value="1"/>
</dbReference>
<dbReference type="AlphaFoldDB" id="A0ABD5CLR4"/>
<proteinExistence type="predicted"/>
<evidence type="ECO:0000313" key="2">
    <source>
        <dbReference type="EMBL" id="MDR6206185.1"/>
    </source>
</evidence>
<gene>
    <name evidence="2" type="ORF">QF025_004905</name>
</gene>
<dbReference type="EMBL" id="JAVIZN010000002">
    <property type="protein sequence ID" value="MDR6206185.1"/>
    <property type="molecule type" value="Genomic_DNA"/>
</dbReference>
<evidence type="ECO:0000259" key="1">
    <source>
        <dbReference type="Pfam" id="PF02655"/>
    </source>
</evidence>
<name>A0ABD5CLR4_9BURK</name>
<dbReference type="InterPro" id="IPR003806">
    <property type="entry name" value="ATP-grasp_PylC-type"/>
</dbReference>
<feature type="domain" description="ATP-grasp fold PylC-type" evidence="1">
    <location>
        <begin position="122"/>
        <end position="278"/>
    </location>
</feature>